<proteinExistence type="predicted"/>
<dbReference type="Proteomes" id="UP000663831">
    <property type="component" value="Unassembled WGS sequence"/>
</dbReference>
<dbReference type="AlphaFoldDB" id="A0A8H3HH33"/>
<organism evidence="1 2">
    <name type="scientific">Rhizoctonia solani</name>
    <dbReference type="NCBI Taxonomy" id="456999"/>
    <lineage>
        <taxon>Eukaryota</taxon>
        <taxon>Fungi</taxon>
        <taxon>Dikarya</taxon>
        <taxon>Basidiomycota</taxon>
        <taxon>Agaricomycotina</taxon>
        <taxon>Agaricomycetes</taxon>
        <taxon>Cantharellales</taxon>
        <taxon>Ceratobasidiaceae</taxon>
        <taxon>Rhizoctonia</taxon>
    </lineage>
</organism>
<dbReference type="EMBL" id="CAJMWV010005793">
    <property type="protein sequence ID" value="CAE6515783.1"/>
    <property type="molecule type" value="Genomic_DNA"/>
</dbReference>
<comment type="caution">
    <text evidence="1">The sequence shown here is derived from an EMBL/GenBank/DDBJ whole genome shotgun (WGS) entry which is preliminary data.</text>
</comment>
<evidence type="ECO:0000313" key="1">
    <source>
        <dbReference type="EMBL" id="CAE6515783.1"/>
    </source>
</evidence>
<sequence length="365" mass="41883">MPASRRTEWVWVPKELRSEPYKHPPASKLKRGITPTWTERAEWTQKKPITKWARRCIDKWCLLPPYDKSIKEKQWEAYYEERSALDKINTVGSAESEVVEGECLEENTWKVLRKAAEHVATAMLASSLGDAQRKKSIARTMLGSLYFMSVEGSAECEGEPEPRSLVTTTRLYSPFGLGTSIDFHYDYHYRMRIHMEDERSATLNAAGRDITECDPDNPTKCAAVSEEPEEEDAEPIENSKVYTLFSGGEDFLDGWGTMYITEENIKKFEEPLLGTNGWISPRKLVDIFMAAGTALLHRELDTEAGEHLRHKFDYYQGEKNGMGMFAQERKRLTELEKAEKELDKVDKTREVCVPERLLLLARRGG</sequence>
<name>A0A8H3HH33_9AGAM</name>
<evidence type="ECO:0000313" key="2">
    <source>
        <dbReference type="Proteomes" id="UP000663831"/>
    </source>
</evidence>
<protein>
    <submittedName>
        <fullName evidence="1">Uncharacterized protein</fullName>
    </submittedName>
</protein>
<accession>A0A8H3HH33</accession>
<gene>
    <name evidence="1" type="ORF">RDB_LOCUS136693</name>
</gene>
<reference evidence="1" key="1">
    <citation type="submission" date="2021-01" db="EMBL/GenBank/DDBJ databases">
        <authorList>
            <person name="Kaushik A."/>
        </authorList>
    </citation>
    <scope>NUCLEOTIDE SEQUENCE</scope>
    <source>
        <strain evidence="1">AG3-1AP</strain>
    </source>
</reference>